<reference evidence="2" key="1">
    <citation type="submission" date="2019-11" db="EMBL/GenBank/DDBJ databases">
        <title>Bipolaris sorokiniana Genome sequencing.</title>
        <authorList>
            <person name="Wang H."/>
        </authorList>
    </citation>
    <scope>NUCLEOTIDE SEQUENCE</scope>
</reference>
<dbReference type="PANTHER" id="PTHR15396:SF1">
    <property type="entry name" value="RIBONUCLEASE P PROTEIN SUBUNIT P40"/>
    <property type="match status" value="1"/>
</dbReference>
<protein>
    <submittedName>
        <fullName evidence="2">Uncharacterized protein</fullName>
    </submittedName>
</protein>
<organism evidence="2 3">
    <name type="scientific">Cochliobolus sativus</name>
    <name type="common">Common root rot and spot blotch fungus</name>
    <name type="synonym">Bipolaris sorokiniana</name>
    <dbReference type="NCBI Taxonomy" id="45130"/>
    <lineage>
        <taxon>Eukaryota</taxon>
        <taxon>Fungi</taxon>
        <taxon>Dikarya</taxon>
        <taxon>Ascomycota</taxon>
        <taxon>Pezizomycotina</taxon>
        <taxon>Dothideomycetes</taxon>
        <taxon>Pleosporomycetidae</taxon>
        <taxon>Pleosporales</taxon>
        <taxon>Pleosporineae</taxon>
        <taxon>Pleosporaceae</taxon>
        <taxon>Bipolaris</taxon>
    </lineage>
</organism>
<dbReference type="GO" id="GO:0030681">
    <property type="term" value="C:multimeric ribonuclease P complex"/>
    <property type="evidence" value="ECO:0007669"/>
    <property type="project" value="TreeGrafter"/>
</dbReference>
<dbReference type="InterPro" id="IPR013893">
    <property type="entry name" value="RNase_P_Rpp40"/>
</dbReference>
<name>A0A8H5ZL33_COCSA</name>
<dbReference type="Proteomes" id="UP000624244">
    <property type="component" value="Unassembled WGS sequence"/>
</dbReference>
<sequence length="743" mass="85049">MTLFAASATELVQRPPALDHRLHKTAVPVYQQPLLRIASPDSRHCGAPKSYSMGQLSETNCVPCPERLATLPVEIVNRILSDLIHPHCRLPGLTETQSQYSFTEKQKRSIKDKEDLTQPADTDRWAADIFSLCLISHPFNALALTSWACHRLVESYCAHLVRRCNSTMFNLPFAHLDKYGSNCVYPDLSGIVYRRLWLQHAPRKCVYCQATLDCYPFPTVNRILTACGDCFYRQTMAQTTDEVERQYHLSPSALASNRIRGNRLPWVLRVDVEALALQLYHTREFHDAHPEQFDRPCLICAIIRFTHQHEVDKPQPSKKIAARQGGRRTRMRSTRSRDCPTFTHYQDTKRRHSHSVPRTSLGVGYKMLDIHRHDPAQDTKVFFSHSILPSYVDPQNVSTKKKPFSALNKQRYSHTLDLILPEEIYELLKDGLQRNDGPARARYARVHMKLGEILEKEFLEGYIKQGSIAMLSEGRPLVDDRFELYEGILRMELTRPTYERCGLHGTPIEDGGKKHQKQRWIVEYDLRANSAKHGKSGFSRLEWACKNVLDRSLTWLFYNFNPSSAESLAEGKEFISKHSPWLHDIVPEQSSLREVLVPHFSTSELADLYAEEDALGLLEYLYMLSLDSPRVRKGDDINHHLSRYEVPDFGKGVGSCNMVVVRWKGFIPPAFVRSLFLAIRKDAFKNKRRGNGAQGDVGMEGRSIVEGSEGQWFAMSASGFGGINSWTIMQFADRQTLTWEVET</sequence>
<dbReference type="AlphaFoldDB" id="A0A8H5ZL33"/>
<feature type="region of interest" description="Disordered" evidence="1">
    <location>
        <begin position="312"/>
        <end position="357"/>
    </location>
</feature>
<dbReference type="PANTHER" id="PTHR15396">
    <property type="entry name" value="RIBONUCLEASE P PROTEIN SUBUNIT P40"/>
    <property type="match status" value="1"/>
</dbReference>
<evidence type="ECO:0000256" key="1">
    <source>
        <dbReference type="SAM" id="MobiDB-lite"/>
    </source>
</evidence>
<dbReference type="GO" id="GO:0000172">
    <property type="term" value="C:ribonuclease MRP complex"/>
    <property type="evidence" value="ECO:0007669"/>
    <property type="project" value="TreeGrafter"/>
</dbReference>
<dbReference type="GO" id="GO:0001682">
    <property type="term" value="P:tRNA 5'-leader removal"/>
    <property type="evidence" value="ECO:0007669"/>
    <property type="project" value="InterPro"/>
</dbReference>
<proteinExistence type="predicted"/>
<dbReference type="EMBL" id="WNKQ01000005">
    <property type="protein sequence ID" value="KAF5851136.1"/>
    <property type="molecule type" value="Genomic_DNA"/>
</dbReference>
<dbReference type="GO" id="GO:0000171">
    <property type="term" value="F:ribonuclease MRP activity"/>
    <property type="evidence" value="ECO:0007669"/>
    <property type="project" value="TreeGrafter"/>
</dbReference>
<comment type="caution">
    <text evidence="2">The sequence shown here is derived from an EMBL/GenBank/DDBJ whole genome shotgun (WGS) entry which is preliminary data.</text>
</comment>
<feature type="compositionally biased region" description="Basic residues" evidence="1">
    <location>
        <begin position="325"/>
        <end position="334"/>
    </location>
</feature>
<evidence type="ECO:0000313" key="3">
    <source>
        <dbReference type="Proteomes" id="UP000624244"/>
    </source>
</evidence>
<gene>
    <name evidence="2" type="ORF">GGP41_003970</name>
</gene>
<dbReference type="GO" id="GO:0000447">
    <property type="term" value="P:endonucleolytic cleavage in ITS1 to separate SSU-rRNA from 5.8S rRNA and LSU-rRNA from tricistronic rRNA transcript (SSU-rRNA, 5.8S rRNA, LSU-rRNA)"/>
    <property type="evidence" value="ECO:0007669"/>
    <property type="project" value="TreeGrafter"/>
</dbReference>
<dbReference type="Pfam" id="PF08584">
    <property type="entry name" value="Ribonuc_P_40"/>
    <property type="match status" value="1"/>
</dbReference>
<accession>A0A8H5ZL33</accession>
<evidence type="ECO:0000313" key="2">
    <source>
        <dbReference type="EMBL" id="KAF5851136.1"/>
    </source>
</evidence>
<dbReference type="GO" id="GO:0004526">
    <property type="term" value="F:ribonuclease P activity"/>
    <property type="evidence" value="ECO:0007669"/>
    <property type="project" value="TreeGrafter"/>
</dbReference>